<name>A0A067KPM4_JATCU</name>
<dbReference type="FunFam" id="1.10.10.10:FF:000357">
    <property type="entry name" value="Caffeic acid 3-O-methyltransferase"/>
    <property type="match status" value="1"/>
</dbReference>
<keyword evidence="1" id="KW-0489">Methyltransferase</keyword>
<organism evidence="6 7">
    <name type="scientific">Jatropha curcas</name>
    <name type="common">Barbados nut</name>
    <dbReference type="NCBI Taxonomy" id="180498"/>
    <lineage>
        <taxon>Eukaryota</taxon>
        <taxon>Viridiplantae</taxon>
        <taxon>Streptophyta</taxon>
        <taxon>Embryophyta</taxon>
        <taxon>Tracheophyta</taxon>
        <taxon>Spermatophyta</taxon>
        <taxon>Magnoliopsida</taxon>
        <taxon>eudicotyledons</taxon>
        <taxon>Gunneridae</taxon>
        <taxon>Pentapetalae</taxon>
        <taxon>rosids</taxon>
        <taxon>fabids</taxon>
        <taxon>Malpighiales</taxon>
        <taxon>Euphorbiaceae</taxon>
        <taxon>Crotonoideae</taxon>
        <taxon>Jatropheae</taxon>
        <taxon>Jatropha</taxon>
    </lineage>
</organism>
<feature type="domain" description="O-methyltransferase dimerisation" evidence="5">
    <location>
        <begin position="24"/>
        <end position="122"/>
    </location>
</feature>
<evidence type="ECO:0000256" key="1">
    <source>
        <dbReference type="ARBA" id="ARBA00022603"/>
    </source>
</evidence>
<keyword evidence="3" id="KW-0949">S-adenosyl-L-methionine</keyword>
<dbReference type="Gene3D" id="3.40.50.150">
    <property type="entry name" value="Vaccinia Virus protein VP39"/>
    <property type="match status" value="1"/>
</dbReference>
<dbReference type="PROSITE" id="PS51683">
    <property type="entry name" value="SAM_OMT_II"/>
    <property type="match status" value="1"/>
</dbReference>
<evidence type="ECO:0000313" key="7">
    <source>
        <dbReference type="Proteomes" id="UP000027138"/>
    </source>
</evidence>
<dbReference type="InterPro" id="IPR036390">
    <property type="entry name" value="WH_DNA-bd_sf"/>
</dbReference>
<dbReference type="InterPro" id="IPR036388">
    <property type="entry name" value="WH-like_DNA-bd_sf"/>
</dbReference>
<dbReference type="OrthoDB" id="1606438at2759"/>
<keyword evidence="2" id="KW-0808">Transferase</keyword>
<dbReference type="Pfam" id="PF08100">
    <property type="entry name" value="Dimerisation"/>
    <property type="match status" value="1"/>
</dbReference>
<reference evidence="6 7" key="1">
    <citation type="journal article" date="2014" name="PLoS ONE">
        <title>Global Analysis of Gene Expression Profiles in Physic Nut (Jatropha curcas L.) Seedlings Exposed to Salt Stress.</title>
        <authorList>
            <person name="Zhang L."/>
            <person name="Zhang C."/>
            <person name="Wu P."/>
            <person name="Chen Y."/>
            <person name="Li M."/>
            <person name="Jiang H."/>
            <person name="Wu G."/>
        </authorList>
    </citation>
    <scope>NUCLEOTIDE SEQUENCE [LARGE SCALE GENOMIC DNA]</scope>
    <source>
        <strain evidence="7">cv. GZQX0401</strain>
        <tissue evidence="6">Young leaves</tissue>
    </source>
</reference>
<dbReference type="GO" id="GO:0046983">
    <property type="term" value="F:protein dimerization activity"/>
    <property type="evidence" value="ECO:0007669"/>
    <property type="project" value="InterPro"/>
</dbReference>
<proteinExistence type="predicted"/>
<dbReference type="Gene3D" id="1.10.10.10">
    <property type="entry name" value="Winged helix-like DNA-binding domain superfamily/Winged helix DNA-binding domain"/>
    <property type="match status" value="1"/>
</dbReference>
<dbReference type="InterPro" id="IPR012967">
    <property type="entry name" value="COMT_dimerisation"/>
</dbReference>
<dbReference type="GO" id="GO:0032259">
    <property type="term" value="P:methylation"/>
    <property type="evidence" value="ECO:0007669"/>
    <property type="project" value="UniProtKB-KW"/>
</dbReference>
<dbReference type="AlphaFoldDB" id="A0A067KPM4"/>
<sequence length="351" mass="39165">MASIESLGEYTTQGTEEEDLNYAMRLSCAFVFSMAMNTATLLKLLDIISRAGMGAYLSAEEIASQLPTKNPQAAQMVDRILRLLASYSVVTCTNSVNKLDGDNNSTNWLYGLAPISKYFLNSEGNTSLAPPMQLLHCKAFMDTWYGLEDAVLEGGVPFNRVHEMHVYEYTAKFPQSNELFNKAMINLTRLLMENILDKYKGFKNVKELVDVGGGLGLTLQMITSKYPNIKAINFDLPQVIQDAPPYSGVQYISGDMFTKVPKGEAILLKNCYAALPDDGKIIVIELLVPETVDTNEETRITFQLDLIMLVQFADGKERSRSQYESLATKAGFSGLKLECHIGNFWVMEIYK</sequence>
<feature type="domain" description="O-methyltransferase C-terminal" evidence="4">
    <location>
        <begin position="144"/>
        <end position="333"/>
    </location>
</feature>
<dbReference type="GO" id="GO:0008171">
    <property type="term" value="F:O-methyltransferase activity"/>
    <property type="evidence" value="ECO:0007669"/>
    <property type="project" value="InterPro"/>
</dbReference>
<dbReference type="InterPro" id="IPR016461">
    <property type="entry name" value="COMT-like"/>
</dbReference>
<accession>A0A067KPM4</accession>
<dbReference type="InterPro" id="IPR001077">
    <property type="entry name" value="COMT_C"/>
</dbReference>
<dbReference type="EMBL" id="KK914416">
    <property type="protein sequence ID" value="KDP36978.1"/>
    <property type="molecule type" value="Genomic_DNA"/>
</dbReference>
<dbReference type="PIRSF" id="PIRSF005739">
    <property type="entry name" value="O-mtase"/>
    <property type="match status" value="1"/>
</dbReference>
<protein>
    <recommendedName>
        <fullName evidence="8">O-methyltransferase domain-containing protein</fullName>
    </recommendedName>
</protein>
<evidence type="ECO:0000256" key="3">
    <source>
        <dbReference type="ARBA" id="ARBA00022691"/>
    </source>
</evidence>
<evidence type="ECO:0000259" key="5">
    <source>
        <dbReference type="Pfam" id="PF08100"/>
    </source>
</evidence>
<gene>
    <name evidence="6" type="ORF">JCGZ_08617</name>
</gene>
<dbReference type="SUPFAM" id="SSF46785">
    <property type="entry name" value="Winged helix' DNA-binding domain"/>
    <property type="match status" value="1"/>
</dbReference>
<dbReference type="Proteomes" id="UP000027138">
    <property type="component" value="Unassembled WGS sequence"/>
</dbReference>
<evidence type="ECO:0000259" key="4">
    <source>
        <dbReference type="Pfam" id="PF00891"/>
    </source>
</evidence>
<dbReference type="STRING" id="180498.A0A067KPM4"/>
<evidence type="ECO:0000256" key="2">
    <source>
        <dbReference type="ARBA" id="ARBA00022679"/>
    </source>
</evidence>
<dbReference type="SUPFAM" id="SSF53335">
    <property type="entry name" value="S-adenosyl-L-methionine-dependent methyltransferases"/>
    <property type="match status" value="1"/>
</dbReference>
<keyword evidence="7" id="KW-1185">Reference proteome</keyword>
<dbReference type="Pfam" id="PF00891">
    <property type="entry name" value="Methyltransf_2"/>
    <property type="match status" value="1"/>
</dbReference>
<dbReference type="InterPro" id="IPR029063">
    <property type="entry name" value="SAM-dependent_MTases_sf"/>
</dbReference>
<evidence type="ECO:0000313" key="6">
    <source>
        <dbReference type="EMBL" id="KDP36978.1"/>
    </source>
</evidence>
<evidence type="ECO:0008006" key="8">
    <source>
        <dbReference type="Google" id="ProtNLM"/>
    </source>
</evidence>
<dbReference type="PANTHER" id="PTHR11746">
    <property type="entry name" value="O-METHYLTRANSFERASE"/>
    <property type="match status" value="1"/>
</dbReference>